<dbReference type="Gene3D" id="3.40.50.300">
    <property type="entry name" value="P-loop containing nucleotide triphosphate hydrolases"/>
    <property type="match status" value="1"/>
</dbReference>
<organism evidence="4">
    <name type="scientific">Desulfobacca acetoxidans</name>
    <dbReference type="NCBI Taxonomy" id="60893"/>
    <lineage>
        <taxon>Bacteria</taxon>
        <taxon>Pseudomonadati</taxon>
        <taxon>Thermodesulfobacteriota</taxon>
        <taxon>Desulfobaccia</taxon>
        <taxon>Desulfobaccales</taxon>
        <taxon>Desulfobaccaceae</taxon>
        <taxon>Desulfobacca</taxon>
    </lineage>
</organism>
<protein>
    <recommendedName>
        <fullName evidence="3">CobQ/CobB/MinD/ParA nucleotide binding domain-containing protein</fullName>
    </recommendedName>
</protein>
<dbReference type="GO" id="GO:0016887">
    <property type="term" value="F:ATP hydrolysis activity"/>
    <property type="evidence" value="ECO:0007669"/>
    <property type="project" value="TreeGrafter"/>
</dbReference>
<proteinExistence type="predicted"/>
<dbReference type="PANTHER" id="PTHR43384:SF4">
    <property type="entry name" value="CELLULOSE BIOSYNTHESIS PROTEIN BCSQ-RELATED"/>
    <property type="match status" value="1"/>
</dbReference>
<accession>A0A7C3WRN6</accession>
<dbReference type="Pfam" id="PF01656">
    <property type="entry name" value="CbiA"/>
    <property type="match status" value="1"/>
</dbReference>
<name>A0A7C3WRN6_9BACT</name>
<dbReference type="PANTHER" id="PTHR43384">
    <property type="entry name" value="SEPTUM SITE-DETERMINING PROTEIN MIND HOMOLOG, CHLOROPLASTIC-RELATED"/>
    <property type="match status" value="1"/>
</dbReference>
<evidence type="ECO:0000259" key="3">
    <source>
        <dbReference type="Pfam" id="PF01656"/>
    </source>
</evidence>
<reference evidence="4" key="1">
    <citation type="journal article" date="2020" name="mSystems">
        <title>Genome- and Community-Level Interaction Insights into Carbon Utilization and Element Cycling Functions of Hydrothermarchaeota in Hydrothermal Sediment.</title>
        <authorList>
            <person name="Zhou Z."/>
            <person name="Liu Y."/>
            <person name="Xu W."/>
            <person name="Pan J."/>
            <person name="Luo Z.H."/>
            <person name="Li M."/>
        </authorList>
    </citation>
    <scope>NUCLEOTIDE SEQUENCE [LARGE SCALE GENOMIC DNA]</scope>
    <source>
        <strain evidence="4">SpSt-776</strain>
    </source>
</reference>
<dbReference type="GO" id="GO:0005829">
    <property type="term" value="C:cytosol"/>
    <property type="evidence" value="ECO:0007669"/>
    <property type="project" value="TreeGrafter"/>
</dbReference>
<dbReference type="SUPFAM" id="SSF52540">
    <property type="entry name" value="P-loop containing nucleoside triphosphate hydrolases"/>
    <property type="match status" value="1"/>
</dbReference>
<dbReference type="InterPro" id="IPR027417">
    <property type="entry name" value="P-loop_NTPase"/>
</dbReference>
<sequence>MNKKIWAVGGGKGGIGKSVFTLGLAISLARLGRKLILVDADLGGANLHTLMGVRYPPYTLEDFLLKRVGRLEDIIIDTQVEGIGLICGADDILGAANPTHAQKMRLLHQMADLPADLVLVDLGAGTSFNVLDFFNYSPGKICLLTNQATSLQNVYGFIKSSLYRHLSREFARNYQVLDWLMQSDLKKGDEAESLNEFLLQLNETEPESCQRLVHLLREFQVFLVVNMVKSDRDFQAALIIEKVCNSFLSLKPRVLGQLSYDPAVEGAVNQLIPFPLRHEKSQAARDLERIAFTFLESPHPSPGQAANHKLPGKETGFWSRFWHRAEA</sequence>
<evidence type="ECO:0000256" key="1">
    <source>
        <dbReference type="ARBA" id="ARBA00022741"/>
    </source>
</evidence>
<dbReference type="InterPro" id="IPR002586">
    <property type="entry name" value="CobQ/CobB/MinD/ParA_Nub-bd_dom"/>
</dbReference>
<dbReference type="AlphaFoldDB" id="A0A7C3WRN6"/>
<comment type="caution">
    <text evidence="4">The sequence shown here is derived from an EMBL/GenBank/DDBJ whole genome shotgun (WGS) entry which is preliminary data.</text>
</comment>
<keyword evidence="2" id="KW-0067">ATP-binding</keyword>
<evidence type="ECO:0000313" key="4">
    <source>
        <dbReference type="EMBL" id="HGB15254.1"/>
    </source>
</evidence>
<dbReference type="GO" id="GO:0051782">
    <property type="term" value="P:negative regulation of cell division"/>
    <property type="evidence" value="ECO:0007669"/>
    <property type="project" value="TreeGrafter"/>
</dbReference>
<dbReference type="EMBL" id="DTHB01000053">
    <property type="protein sequence ID" value="HGB15254.1"/>
    <property type="molecule type" value="Genomic_DNA"/>
</dbReference>
<evidence type="ECO:0000256" key="2">
    <source>
        <dbReference type="ARBA" id="ARBA00022840"/>
    </source>
</evidence>
<dbReference type="GO" id="GO:0005524">
    <property type="term" value="F:ATP binding"/>
    <property type="evidence" value="ECO:0007669"/>
    <property type="project" value="UniProtKB-KW"/>
</dbReference>
<gene>
    <name evidence="4" type="ORF">ENV62_08480</name>
</gene>
<dbReference type="GO" id="GO:0009898">
    <property type="term" value="C:cytoplasmic side of plasma membrane"/>
    <property type="evidence" value="ECO:0007669"/>
    <property type="project" value="TreeGrafter"/>
</dbReference>
<dbReference type="InterPro" id="IPR050625">
    <property type="entry name" value="ParA/MinD_ATPase"/>
</dbReference>
<keyword evidence="1" id="KW-0547">Nucleotide-binding</keyword>
<feature type="domain" description="CobQ/CobB/MinD/ParA nucleotide binding" evidence="3">
    <location>
        <begin position="7"/>
        <end position="269"/>
    </location>
</feature>